<dbReference type="InterPro" id="IPR006905">
    <property type="entry name" value="Flavin_halogenase"/>
</dbReference>
<evidence type="ECO:0000313" key="1">
    <source>
        <dbReference type="EMBL" id="NNU15472.1"/>
    </source>
</evidence>
<reference evidence="1 2" key="1">
    <citation type="submission" date="2020-05" db="EMBL/GenBank/DDBJ databases">
        <title>Parvularcula mediterraneae sp. nov., isolated from polypropylene straw from shallow seawater of the seashore of Laganas in Zakynthos island, Greece.</title>
        <authorList>
            <person name="Szabo I."/>
            <person name="Al-Omari J."/>
            <person name="Rado J."/>
            <person name="Szerdahelyi G.S."/>
        </authorList>
    </citation>
    <scope>NUCLEOTIDE SEQUENCE [LARGE SCALE GENOMIC DNA]</scope>
    <source>
        <strain evidence="1 2">ZS-1/3</strain>
    </source>
</reference>
<dbReference type="Gene3D" id="3.50.50.60">
    <property type="entry name" value="FAD/NAD(P)-binding domain"/>
    <property type="match status" value="1"/>
</dbReference>
<proteinExistence type="predicted"/>
<sequence>MDQPSKKPLRVLIFGRGMTAELTAAALAVGLGSAATCIRVGSVAPAPDDILFGNAAGPSAYDFFQSIGLTEPRLFLGAPTSFSFGTKFEDWPAPGRSWLQSFQAPIETLFGVPFHQFLRERSEGLSPYLIAAAAAEAGKFAHPPEEQGHPLAKAEYGHHISPEALTALVGRHPAVTAQERYLSDGAEVLVEDGEIKGLKLVDGRTVEADLYVDCSGTERKLASAVGARFSAARTLAAAHSQAALTSPPPAYRTVSLQSFGYDIDTPLQDRISKLRVFHPDQKQEAVGDEEALTFETGHVEEAWVGNCVAIGLASAVLEPLTPAPMMLLERAVQRLVELAPDADDMSVERREFNRLHANDTKNASLFTRALFVGDDFPDTPFWAEAQGSDIPSELDRKLKQFASRGVLVQYDHEPFDAEDWAVQHFGIGRRPSRHDAQVDQVPTDDIDRALTSVRTTVDRVVAAMPPHHVYLTKFKDYLTRKNLGQS</sequence>
<organism evidence="1 2">
    <name type="scientific">Parvularcula mediterranea</name>
    <dbReference type="NCBI Taxonomy" id="2732508"/>
    <lineage>
        <taxon>Bacteria</taxon>
        <taxon>Pseudomonadati</taxon>
        <taxon>Pseudomonadota</taxon>
        <taxon>Alphaproteobacteria</taxon>
        <taxon>Parvularculales</taxon>
        <taxon>Parvularculaceae</taxon>
        <taxon>Parvularcula</taxon>
    </lineage>
</organism>
<dbReference type="Proteomes" id="UP000536835">
    <property type="component" value="Unassembled WGS sequence"/>
</dbReference>
<dbReference type="InterPro" id="IPR036188">
    <property type="entry name" value="FAD/NAD-bd_sf"/>
</dbReference>
<comment type="caution">
    <text evidence="1">The sequence shown here is derived from an EMBL/GenBank/DDBJ whole genome shotgun (WGS) entry which is preliminary data.</text>
</comment>
<protein>
    <recommendedName>
        <fullName evidence="3">Tryptophan halogenase</fullName>
    </recommendedName>
</protein>
<dbReference type="Pfam" id="PF04820">
    <property type="entry name" value="Trp_halogenase"/>
    <property type="match status" value="1"/>
</dbReference>
<accession>A0A7Y3W4P2</accession>
<keyword evidence="2" id="KW-1185">Reference proteome</keyword>
<dbReference type="RefSeq" id="WP_173196971.1">
    <property type="nucleotide sequence ID" value="NZ_JABFCX010000002.1"/>
</dbReference>
<dbReference type="SUPFAM" id="SSF51905">
    <property type="entry name" value="FAD/NAD(P)-binding domain"/>
    <property type="match status" value="1"/>
</dbReference>
<name>A0A7Y3W4P2_9PROT</name>
<dbReference type="EMBL" id="JABFCX010000002">
    <property type="protein sequence ID" value="NNU15472.1"/>
    <property type="molecule type" value="Genomic_DNA"/>
</dbReference>
<evidence type="ECO:0000313" key="2">
    <source>
        <dbReference type="Proteomes" id="UP000536835"/>
    </source>
</evidence>
<dbReference type="GO" id="GO:0004497">
    <property type="term" value="F:monooxygenase activity"/>
    <property type="evidence" value="ECO:0007669"/>
    <property type="project" value="InterPro"/>
</dbReference>
<evidence type="ECO:0008006" key="3">
    <source>
        <dbReference type="Google" id="ProtNLM"/>
    </source>
</evidence>
<dbReference type="AlphaFoldDB" id="A0A7Y3W4P2"/>
<gene>
    <name evidence="1" type="ORF">HK107_03945</name>
</gene>